<accession>A0ABR2JZV8</accession>
<evidence type="ECO:0000313" key="3">
    <source>
        <dbReference type="Proteomes" id="UP001470230"/>
    </source>
</evidence>
<name>A0ABR2JZV8_9EUKA</name>
<comment type="caution">
    <text evidence="2">The sequence shown here is derived from an EMBL/GenBank/DDBJ whole genome shotgun (WGS) entry which is preliminary data.</text>
</comment>
<organism evidence="2 3">
    <name type="scientific">Tritrichomonas musculus</name>
    <dbReference type="NCBI Taxonomy" id="1915356"/>
    <lineage>
        <taxon>Eukaryota</taxon>
        <taxon>Metamonada</taxon>
        <taxon>Parabasalia</taxon>
        <taxon>Tritrichomonadida</taxon>
        <taxon>Tritrichomonadidae</taxon>
        <taxon>Tritrichomonas</taxon>
    </lineage>
</organism>
<feature type="region of interest" description="Disordered" evidence="1">
    <location>
        <begin position="359"/>
        <end position="414"/>
    </location>
</feature>
<feature type="compositionally biased region" description="Polar residues" evidence="1">
    <location>
        <begin position="381"/>
        <end position="396"/>
    </location>
</feature>
<keyword evidence="3" id="KW-1185">Reference proteome</keyword>
<reference evidence="2 3" key="1">
    <citation type="submission" date="2024-04" db="EMBL/GenBank/DDBJ databases">
        <title>Tritrichomonas musculus Genome.</title>
        <authorList>
            <person name="Alves-Ferreira E."/>
            <person name="Grigg M."/>
            <person name="Lorenzi H."/>
            <person name="Galac M."/>
        </authorList>
    </citation>
    <scope>NUCLEOTIDE SEQUENCE [LARGE SCALE GENOMIC DNA]</scope>
    <source>
        <strain evidence="2 3">EAF2021</strain>
    </source>
</reference>
<evidence type="ECO:0008006" key="4">
    <source>
        <dbReference type="Google" id="ProtNLM"/>
    </source>
</evidence>
<protein>
    <recommendedName>
        <fullName evidence="4">Mic1 domain-containing protein</fullName>
    </recommendedName>
</protein>
<feature type="compositionally biased region" description="Basic and acidic residues" evidence="1">
    <location>
        <begin position="397"/>
        <end position="414"/>
    </location>
</feature>
<evidence type="ECO:0000313" key="2">
    <source>
        <dbReference type="EMBL" id="KAK8884400.1"/>
    </source>
</evidence>
<dbReference type="Proteomes" id="UP001470230">
    <property type="component" value="Unassembled WGS sequence"/>
</dbReference>
<evidence type="ECO:0000256" key="1">
    <source>
        <dbReference type="SAM" id="MobiDB-lite"/>
    </source>
</evidence>
<gene>
    <name evidence="2" type="ORF">M9Y10_043510</name>
</gene>
<dbReference type="EMBL" id="JAPFFF010000008">
    <property type="protein sequence ID" value="KAK8884400.1"/>
    <property type="molecule type" value="Genomic_DNA"/>
</dbReference>
<sequence length="750" mass="87780">MLYFDVIFRANSSVKPLNANSDKMIFAVSMEDQTFIRYVAADGTSMILQSFDYKANFVNASLSFDFRLLHLTELVYEDGNYYYSSVIYDVQNSAVKSYPIHSSEIIKGDFQSIDQYNIIYLIRGKMSQHILTIQDDSIILSKDVINSKIKHVIWSQYSLSKDILSVLTKSGDRFSYCYNLINSDTFYNVKYIDENNQNWNNFYSANYHEVFCLFQQCFLENSDHDQIQVHFFPQDKYLSINVPKASTKIIMNCFQYYSVVFIFVPNLYICIVDMKSMNYIVFDNYYSKMPVSKMITAYDEGILCDNKEGIVYSVRIDLNSLKCLCNDNEIKAIAIIGARIKCSNYIYIAPKEKNLELNSDNKRSIKSPKNRNTNEKDKKSGNMNEFNEFLSSTNFESNKKDSSGMKRHSDSEDVLKTSSAKNLFREVNDNDYIDDNDSDDDSINQKKSGNLMDYDDSQKNVAFKKSFSFDLNLHKDKLPLLENLSIQYQIMYGKIIIEKNVVYNIFNFLVSPRQISLFIKEFIKLNGIGSSDRPISALSIFYKRPYILPVRLSPELKKELIQMDKFFPTTGLMNRCDVFTRFSKMLFESRSLLSFAETFKEAMDVIRRQNSFMINLKEAFLMWQVKGSIFKFRKFLVTFCLYSELSFLNLPQIIEIRQIILKYSKKYFSKTIQEMMMIFGLYGSQSSDFNIDDLKYWKNRINIQAISSTHSKPPSGKKQKEKKLINTFTVPYFKIRNQRVFRVHHYSHIP</sequence>
<proteinExistence type="predicted"/>